<keyword evidence="2" id="KW-0732">Signal</keyword>
<accession>A0A918IQT2</accession>
<dbReference type="RefSeq" id="WP_026812002.1">
    <property type="nucleotide sequence ID" value="NZ_BMWP01000005.1"/>
</dbReference>
<gene>
    <name evidence="3" type="ORF">GCM10007383_11400</name>
</gene>
<dbReference type="AlphaFoldDB" id="A0A918IQT2"/>
<evidence type="ECO:0000256" key="1">
    <source>
        <dbReference type="SAM" id="MobiDB-lite"/>
    </source>
</evidence>
<dbReference type="PROSITE" id="PS51257">
    <property type="entry name" value="PROKAR_LIPOPROTEIN"/>
    <property type="match status" value="1"/>
</dbReference>
<name>A0A918IQT2_9FLAO</name>
<proteinExistence type="predicted"/>
<dbReference type="Proteomes" id="UP000634668">
    <property type="component" value="Unassembled WGS sequence"/>
</dbReference>
<evidence type="ECO:0000256" key="2">
    <source>
        <dbReference type="SAM" id="SignalP"/>
    </source>
</evidence>
<comment type="caution">
    <text evidence="3">The sequence shown here is derived from an EMBL/GenBank/DDBJ whole genome shotgun (WGS) entry which is preliminary data.</text>
</comment>
<evidence type="ECO:0000313" key="3">
    <source>
        <dbReference type="EMBL" id="GGW27669.1"/>
    </source>
</evidence>
<sequence length="230" mass="26831">MKNFKRAARIFVMIVFLVLGASSCKPEKEKIPTPEPERTPVKAPDQIVSVKQAKMMYDAYGERRVRIIEKYENEQNPEEKFDVARFGSYDYQTIKNYLRYIEQEAEKANVEIATLRFYFSNYPDQNEFEDGRKIKHPKQNSFFLIPTTRDEKNGDYAFYIYEDNDGNNIPMYLTDNLNPKNSANNGPDKVQEHQNSEASLVPKLSKSILFDKNKSLILNEGDMTPPPYRD</sequence>
<evidence type="ECO:0000313" key="4">
    <source>
        <dbReference type="Proteomes" id="UP000634668"/>
    </source>
</evidence>
<reference evidence="3" key="1">
    <citation type="journal article" date="2014" name="Int. J. Syst. Evol. Microbiol.">
        <title>Complete genome sequence of Corynebacterium casei LMG S-19264T (=DSM 44701T), isolated from a smear-ripened cheese.</title>
        <authorList>
            <consortium name="US DOE Joint Genome Institute (JGI-PGF)"/>
            <person name="Walter F."/>
            <person name="Albersmeier A."/>
            <person name="Kalinowski J."/>
            <person name="Ruckert C."/>
        </authorList>
    </citation>
    <scope>NUCLEOTIDE SEQUENCE</scope>
    <source>
        <strain evidence="3">KCTC 12113</strain>
    </source>
</reference>
<feature type="region of interest" description="Disordered" evidence="1">
    <location>
        <begin position="177"/>
        <end position="198"/>
    </location>
</feature>
<feature type="chain" id="PRO_5038000114" description="Lipoprotein" evidence="2">
    <location>
        <begin position="22"/>
        <end position="230"/>
    </location>
</feature>
<dbReference type="EMBL" id="BMWP01000005">
    <property type="protein sequence ID" value="GGW27669.1"/>
    <property type="molecule type" value="Genomic_DNA"/>
</dbReference>
<reference evidence="3" key="2">
    <citation type="submission" date="2020-09" db="EMBL/GenBank/DDBJ databases">
        <authorList>
            <person name="Sun Q."/>
            <person name="Kim S."/>
        </authorList>
    </citation>
    <scope>NUCLEOTIDE SEQUENCE</scope>
    <source>
        <strain evidence="3">KCTC 12113</strain>
    </source>
</reference>
<organism evidence="3 4">
    <name type="scientific">Arenibacter certesii</name>
    <dbReference type="NCBI Taxonomy" id="228955"/>
    <lineage>
        <taxon>Bacteria</taxon>
        <taxon>Pseudomonadati</taxon>
        <taxon>Bacteroidota</taxon>
        <taxon>Flavobacteriia</taxon>
        <taxon>Flavobacteriales</taxon>
        <taxon>Flavobacteriaceae</taxon>
        <taxon>Arenibacter</taxon>
    </lineage>
</organism>
<evidence type="ECO:0008006" key="5">
    <source>
        <dbReference type="Google" id="ProtNLM"/>
    </source>
</evidence>
<feature type="signal peptide" evidence="2">
    <location>
        <begin position="1"/>
        <end position="21"/>
    </location>
</feature>
<protein>
    <recommendedName>
        <fullName evidence="5">Lipoprotein</fullName>
    </recommendedName>
</protein>
<keyword evidence="4" id="KW-1185">Reference proteome</keyword>